<keyword evidence="8" id="KW-1185">Reference proteome</keyword>
<reference evidence="7 8" key="1">
    <citation type="journal article" date="2009" name="Stand. Genomic Sci.">
        <title>Complete genome sequence of Stackebrandtia nassauensis type strain (LLR-40K-21).</title>
        <authorList>
            <person name="Munk C."/>
            <person name="Lapidus A."/>
            <person name="Copeland A."/>
            <person name="Jando M."/>
            <person name="Mayilraj S."/>
            <person name="Glavina Del Rio T."/>
            <person name="Nolan M."/>
            <person name="Chen F."/>
            <person name="Lucas S."/>
            <person name="Tice H."/>
            <person name="Cheng J.F."/>
            <person name="Han C."/>
            <person name="Detter J.C."/>
            <person name="Bruce D."/>
            <person name="Goodwin L."/>
            <person name="Chain P."/>
            <person name="Pitluck S."/>
            <person name="Goker M."/>
            <person name="Ovchinikova G."/>
            <person name="Pati A."/>
            <person name="Ivanova N."/>
            <person name="Mavromatis K."/>
            <person name="Chen A."/>
            <person name="Palaniappan K."/>
            <person name="Land M."/>
            <person name="Hauser L."/>
            <person name="Chang Y.J."/>
            <person name="Jeffries C.D."/>
            <person name="Bristow J."/>
            <person name="Eisen J.A."/>
            <person name="Markowitz V."/>
            <person name="Hugenholtz P."/>
            <person name="Kyrpides N.C."/>
            <person name="Klenk H.P."/>
        </authorList>
    </citation>
    <scope>NUCLEOTIDE SEQUENCE [LARGE SCALE GENOMIC DNA]</scope>
    <source>
        <strain evidence="8">DSM 44728 / CIP 108903 / NRRL B-16338 / NBRC 102104 / LLR-40K-21</strain>
    </source>
</reference>
<feature type="domain" description="Major facilitator superfamily (MFS) profile" evidence="6">
    <location>
        <begin position="31"/>
        <end position="438"/>
    </location>
</feature>
<feature type="transmembrane region" description="Helical" evidence="5">
    <location>
        <begin position="155"/>
        <end position="177"/>
    </location>
</feature>
<dbReference type="Proteomes" id="UP000000844">
    <property type="component" value="Chromosome"/>
</dbReference>
<feature type="transmembrane region" description="Helical" evidence="5">
    <location>
        <begin position="97"/>
        <end position="116"/>
    </location>
</feature>
<dbReference type="AlphaFoldDB" id="D3QBW2"/>
<dbReference type="SUPFAM" id="SSF103473">
    <property type="entry name" value="MFS general substrate transporter"/>
    <property type="match status" value="1"/>
</dbReference>
<evidence type="ECO:0000259" key="6">
    <source>
        <dbReference type="PROSITE" id="PS50850"/>
    </source>
</evidence>
<dbReference type="InterPro" id="IPR005828">
    <property type="entry name" value="MFS_sugar_transport-like"/>
</dbReference>
<dbReference type="OrthoDB" id="9787026at2"/>
<feature type="transmembrane region" description="Helical" evidence="5">
    <location>
        <begin position="325"/>
        <end position="343"/>
    </location>
</feature>
<sequence length="442" mass="48376">MTIPQAPATPDTEAVGTIFTRMPLNRRHLMAGFALFFAFVIEAWEMLILSYIASDVEAELQVGDTAIGFLISAMFFGMIPGALAWGVYVDRKGRKPACVISLAAYGVISAVSALSPNYWTLWSLRLLSGVALAGILVTVFLYFEELIPVKYRGRATVFLAAGWPFGTLIAVGVASGFLEFAGWRWVIVISSLSGLWALVVWKWVPESPYWLVKNGRIEQARAAITWLSNGAMTVARNLTLATSGAIVPAGPTKRKLTMFTLVQIIINFSLSWGYWGLQTWLPGLLAERNLSLPDSYGFIALSAVFMLPGYFTASYMTGKFGRKKTYLLFVLMGTVGGLTFAYAPNLLWLYVGNFLMSFFAQGAWGVWDTWLGEIYPTAVRGKGYSIGITAQRVANAIAPTLIGFLVASAIGFTPTVVFIEAFFVIALIFALWLPETEGAELD</sequence>
<dbReference type="HOGENOM" id="CLU_001265_46_6_11"/>
<dbReference type="PANTHER" id="PTHR23508">
    <property type="entry name" value="CARBOXYLIC ACID TRANSPORTER PROTEIN HOMOLOG"/>
    <property type="match status" value="1"/>
</dbReference>
<feature type="transmembrane region" description="Helical" evidence="5">
    <location>
        <begin position="256"/>
        <end position="275"/>
    </location>
</feature>
<dbReference type="Pfam" id="PF00083">
    <property type="entry name" value="Sugar_tr"/>
    <property type="match status" value="1"/>
</dbReference>
<dbReference type="GO" id="GO:0005886">
    <property type="term" value="C:plasma membrane"/>
    <property type="evidence" value="ECO:0007669"/>
    <property type="project" value="UniProtKB-SubCell"/>
</dbReference>
<dbReference type="PANTHER" id="PTHR23508:SF10">
    <property type="entry name" value="CARBOXYLIC ACID TRANSPORTER PROTEIN HOMOLOG"/>
    <property type="match status" value="1"/>
</dbReference>
<feature type="transmembrane region" description="Helical" evidence="5">
    <location>
        <begin position="295"/>
        <end position="313"/>
    </location>
</feature>
<dbReference type="GO" id="GO:0046943">
    <property type="term" value="F:carboxylic acid transmembrane transporter activity"/>
    <property type="evidence" value="ECO:0007669"/>
    <property type="project" value="TreeGrafter"/>
</dbReference>
<dbReference type="Gene3D" id="1.20.1250.20">
    <property type="entry name" value="MFS general substrate transporter like domains"/>
    <property type="match status" value="1"/>
</dbReference>
<evidence type="ECO:0000256" key="3">
    <source>
        <dbReference type="ARBA" id="ARBA00022989"/>
    </source>
</evidence>
<dbReference type="RefSeq" id="WP_013020422.1">
    <property type="nucleotide sequence ID" value="NC_013947.1"/>
</dbReference>
<dbReference type="EMBL" id="CP001778">
    <property type="protein sequence ID" value="ADD44851.1"/>
    <property type="molecule type" value="Genomic_DNA"/>
</dbReference>
<evidence type="ECO:0000256" key="5">
    <source>
        <dbReference type="SAM" id="Phobius"/>
    </source>
</evidence>
<name>D3QBW2_STANL</name>
<evidence type="ECO:0000256" key="4">
    <source>
        <dbReference type="ARBA" id="ARBA00023136"/>
    </source>
</evidence>
<feature type="transmembrane region" description="Helical" evidence="5">
    <location>
        <begin position="416"/>
        <end position="433"/>
    </location>
</feature>
<keyword evidence="4 5" id="KW-0472">Membrane</keyword>
<accession>D3QBW2</accession>
<evidence type="ECO:0000313" key="7">
    <source>
        <dbReference type="EMBL" id="ADD44851.1"/>
    </source>
</evidence>
<evidence type="ECO:0000313" key="8">
    <source>
        <dbReference type="Proteomes" id="UP000000844"/>
    </source>
</evidence>
<dbReference type="InterPro" id="IPR036259">
    <property type="entry name" value="MFS_trans_sf"/>
</dbReference>
<proteinExistence type="predicted"/>
<dbReference type="CDD" id="cd17316">
    <property type="entry name" value="MFS_SV2_like"/>
    <property type="match status" value="1"/>
</dbReference>
<organism evidence="7 8">
    <name type="scientific">Stackebrandtia nassauensis (strain DSM 44728 / CIP 108903 / NRRL B-16338 / NBRC 102104 / LLR-40K-21)</name>
    <dbReference type="NCBI Taxonomy" id="446470"/>
    <lineage>
        <taxon>Bacteria</taxon>
        <taxon>Bacillati</taxon>
        <taxon>Actinomycetota</taxon>
        <taxon>Actinomycetes</taxon>
        <taxon>Glycomycetales</taxon>
        <taxon>Glycomycetaceae</taxon>
        <taxon>Stackebrandtia</taxon>
    </lineage>
</organism>
<feature type="transmembrane region" description="Helical" evidence="5">
    <location>
        <begin position="122"/>
        <end position="143"/>
    </location>
</feature>
<keyword evidence="3 5" id="KW-1133">Transmembrane helix</keyword>
<evidence type="ECO:0000256" key="2">
    <source>
        <dbReference type="ARBA" id="ARBA00022692"/>
    </source>
</evidence>
<feature type="transmembrane region" description="Helical" evidence="5">
    <location>
        <begin position="29"/>
        <end position="53"/>
    </location>
</feature>
<protein>
    <submittedName>
        <fullName evidence="7">Major facilitator superfamily MFS_1</fullName>
    </submittedName>
</protein>
<feature type="transmembrane region" description="Helical" evidence="5">
    <location>
        <begin position="183"/>
        <end position="204"/>
    </location>
</feature>
<dbReference type="KEGG" id="sna:Snas_5217"/>
<evidence type="ECO:0000256" key="1">
    <source>
        <dbReference type="ARBA" id="ARBA00004651"/>
    </source>
</evidence>
<gene>
    <name evidence="7" type="ordered locus">Snas_5217</name>
</gene>
<dbReference type="STRING" id="446470.Snas_5217"/>
<dbReference type="eggNOG" id="COG2814">
    <property type="taxonomic scope" value="Bacteria"/>
</dbReference>
<dbReference type="PROSITE" id="PS50850">
    <property type="entry name" value="MFS"/>
    <property type="match status" value="1"/>
</dbReference>
<comment type="subcellular location">
    <subcellularLocation>
        <location evidence="1">Cell membrane</location>
        <topology evidence="1">Multi-pass membrane protein</topology>
    </subcellularLocation>
</comment>
<keyword evidence="2 5" id="KW-0812">Transmembrane</keyword>
<feature type="transmembrane region" description="Helical" evidence="5">
    <location>
        <begin position="65"/>
        <end position="85"/>
    </location>
</feature>
<dbReference type="InterPro" id="IPR020846">
    <property type="entry name" value="MFS_dom"/>
</dbReference>